<dbReference type="Pfam" id="PF00069">
    <property type="entry name" value="Pkinase"/>
    <property type="match status" value="1"/>
</dbReference>
<keyword evidence="6" id="KW-0067">ATP-binding</keyword>
<dbReference type="InterPro" id="IPR011009">
    <property type="entry name" value="Kinase-like_dom_sf"/>
</dbReference>
<dbReference type="Gene3D" id="1.10.510.10">
    <property type="entry name" value="Transferase(Phosphotransferase) domain 1"/>
    <property type="match status" value="1"/>
</dbReference>
<evidence type="ECO:0000256" key="3">
    <source>
        <dbReference type="ARBA" id="ARBA00022679"/>
    </source>
</evidence>
<evidence type="ECO:0000256" key="8">
    <source>
        <dbReference type="ARBA" id="ARBA00048679"/>
    </source>
</evidence>
<feature type="region of interest" description="Disordered" evidence="9">
    <location>
        <begin position="279"/>
        <end position="301"/>
    </location>
</feature>
<evidence type="ECO:0000256" key="9">
    <source>
        <dbReference type="SAM" id="MobiDB-lite"/>
    </source>
</evidence>
<dbReference type="PANTHER" id="PTHR44899">
    <property type="entry name" value="CAMK FAMILY PROTEIN KINASE"/>
    <property type="match status" value="1"/>
</dbReference>
<dbReference type="InterPro" id="IPR000719">
    <property type="entry name" value="Prot_kinase_dom"/>
</dbReference>
<evidence type="ECO:0000256" key="4">
    <source>
        <dbReference type="ARBA" id="ARBA00022741"/>
    </source>
</evidence>
<evidence type="ECO:0000256" key="7">
    <source>
        <dbReference type="ARBA" id="ARBA00047899"/>
    </source>
</evidence>
<evidence type="ECO:0000259" key="10">
    <source>
        <dbReference type="PROSITE" id="PS50011"/>
    </source>
</evidence>
<evidence type="ECO:0000313" key="11">
    <source>
        <dbReference type="EMBL" id="MED6261848.1"/>
    </source>
</evidence>
<evidence type="ECO:0000256" key="2">
    <source>
        <dbReference type="ARBA" id="ARBA00022527"/>
    </source>
</evidence>
<protein>
    <recommendedName>
        <fullName evidence="1">non-specific serine/threonine protein kinase</fullName>
        <ecNumber evidence="1">2.7.11.1</ecNumber>
    </recommendedName>
</protein>
<evidence type="ECO:0000256" key="5">
    <source>
        <dbReference type="ARBA" id="ARBA00022777"/>
    </source>
</evidence>
<evidence type="ECO:0000256" key="6">
    <source>
        <dbReference type="ARBA" id="ARBA00022840"/>
    </source>
</evidence>
<reference evidence="11 12" key="1">
    <citation type="submission" date="2021-07" db="EMBL/GenBank/DDBJ databases">
        <authorList>
            <person name="Palmer J.M."/>
        </authorList>
    </citation>
    <scope>NUCLEOTIDE SEQUENCE [LARGE SCALE GENOMIC DNA]</scope>
    <source>
        <strain evidence="11 12">AT_MEX2019</strain>
        <tissue evidence="11">Muscle</tissue>
    </source>
</reference>
<keyword evidence="3" id="KW-0808">Transferase</keyword>
<comment type="catalytic activity">
    <reaction evidence="7">
        <text>L-threonyl-[protein] + ATP = O-phospho-L-threonyl-[protein] + ADP + H(+)</text>
        <dbReference type="Rhea" id="RHEA:46608"/>
        <dbReference type="Rhea" id="RHEA-COMP:11060"/>
        <dbReference type="Rhea" id="RHEA-COMP:11605"/>
        <dbReference type="ChEBI" id="CHEBI:15378"/>
        <dbReference type="ChEBI" id="CHEBI:30013"/>
        <dbReference type="ChEBI" id="CHEBI:30616"/>
        <dbReference type="ChEBI" id="CHEBI:61977"/>
        <dbReference type="ChEBI" id="CHEBI:456216"/>
        <dbReference type="EC" id="2.7.11.1"/>
    </reaction>
</comment>
<evidence type="ECO:0000256" key="1">
    <source>
        <dbReference type="ARBA" id="ARBA00012513"/>
    </source>
</evidence>
<accession>A0ABU7CGF0</accession>
<dbReference type="Proteomes" id="UP001345963">
    <property type="component" value="Unassembled WGS sequence"/>
</dbReference>
<gene>
    <name evidence="11" type="ORF">ATANTOWER_010916</name>
</gene>
<dbReference type="PANTHER" id="PTHR44899:SF1">
    <property type="entry name" value="SERINE_THREONINE-PROTEIN KINASE NEK5"/>
    <property type="match status" value="1"/>
</dbReference>
<sequence>MKRRDIWSLGCVLYELCSLRHPFEGSSLRQLVSKICRGHYTPVSGHYSHELRLLVTRLFKVNPRDRPSVSSVLRQPFLEKHVSKHLNTQEEFNHMAASHRHRAAAASEAAKTRTGAANPAGKMQIARGTERPGAAGRKPFAKLDHGLPFRVNAPPFHKPLHQKAAKAAADRGCAGIQTYRFNGRPPENHYQLYHAQLDVIQRRNKDSPAGAPSLAPHPAPVPQDRIMDIKLQYEEQDGPPMEPYQLVAAARNEYLQRKQEANQYKLRAEKQLGLRPCTAESNSKLGGQEQEVGQPENQHFPEDRKYEGQQEYLRQLDLIRQQYHQDMRQMRQKAELVIFQMTEQIRIR</sequence>
<dbReference type="EMBL" id="JAHUTI010090904">
    <property type="protein sequence ID" value="MED6261848.1"/>
    <property type="molecule type" value="Genomic_DNA"/>
</dbReference>
<comment type="catalytic activity">
    <reaction evidence="8">
        <text>L-seryl-[protein] + ATP = O-phospho-L-seryl-[protein] + ADP + H(+)</text>
        <dbReference type="Rhea" id="RHEA:17989"/>
        <dbReference type="Rhea" id="RHEA-COMP:9863"/>
        <dbReference type="Rhea" id="RHEA-COMP:11604"/>
        <dbReference type="ChEBI" id="CHEBI:15378"/>
        <dbReference type="ChEBI" id="CHEBI:29999"/>
        <dbReference type="ChEBI" id="CHEBI:30616"/>
        <dbReference type="ChEBI" id="CHEBI:83421"/>
        <dbReference type="ChEBI" id="CHEBI:456216"/>
        <dbReference type="EC" id="2.7.11.1"/>
    </reaction>
</comment>
<dbReference type="EC" id="2.7.11.1" evidence="1"/>
<feature type="domain" description="Protein kinase" evidence="10">
    <location>
        <begin position="1"/>
        <end position="78"/>
    </location>
</feature>
<dbReference type="PROSITE" id="PS50011">
    <property type="entry name" value="PROTEIN_KINASE_DOM"/>
    <property type="match status" value="1"/>
</dbReference>
<keyword evidence="5" id="KW-0418">Kinase</keyword>
<dbReference type="InterPro" id="IPR051131">
    <property type="entry name" value="NEK_Ser/Thr_kinase_NIMA"/>
</dbReference>
<evidence type="ECO:0000313" key="12">
    <source>
        <dbReference type="Proteomes" id="UP001345963"/>
    </source>
</evidence>
<proteinExistence type="predicted"/>
<name>A0ABU7CGF0_9TELE</name>
<dbReference type="SUPFAM" id="SSF56112">
    <property type="entry name" value="Protein kinase-like (PK-like)"/>
    <property type="match status" value="1"/>
</dbReference>
<keyword evidence="12" id="KW-1185">Reference proteome</keyword>
<keyword evidence="2" id="KW-0723">Serine/threonine-protein kinase</keyword>
<organism evidence="11 12">
    <name type="scientific">Ataeniobius toweri</name>
    <dbReference type="NCBI Taxonomy" id="208326"/>
    <lineage>
        <taxon>Eukaryota</taxon>
        <taxon>Metazoa</taxon>
        <taxon>Chordata</taxon>
        <taxon>Craniata</taxon>
        <taxon>Vertebrata</taxon>
        <taxon>Euteleostomi</taxon>
        <taxon>Actinopterygii</taxon>
        <taxon>Neopterygii</taxon>
        <taxon>Teleostei</taxon>
        <taxon>Neoteleostei</taxon>
        <taxon>Acanthomorphata</taxon>
        <taxon>Ovalentaria</taxon>
        <taxon>Atherinomorphae</taxon>
        <taxon>Cyprinodontiformes</taxon>
        <taxon>Goodeidae</taxon>
        <taxon>Ataeniobius</taxon>
    </lineage>
</organism>
<keyword evidence="4" id="KW-0547">Nucleotide-binding</keyword>
<comment type="caution">
    <text evidence="11">The sequence shown here is derived from an EMBL/GenBank/DDBJ whole genome shotgun (WGS) entry which is preliminary data.</text>
</comment>